<evidence type="ECO:0008006" key="4">
    <source>
        <dbReference type="Google" id="ProtNLM"/>
    </source>
</evidence>
<sequence>MSGEGLWYLFAVGRHGVANKRRWFSFILCFFLVTALFLLLHGYSQANGGAAARLPGLRPGLLLYMLPGAIACPLAQRRRVLTVFYGALLAAIFCLLLHTLWLACQVSVLQLLPYSASMVFWCVFGALLYWFAAVMRGRHAIR</sequence>
<feature type="transmembrane region" description="Helical" evidence="1">
    <location>
        <begin position="114"/>
        <end position="132"/>
    </location>
</feature>
<dbReference type="Proteomes" id="UP000003692">
    <property type="component" value="Unassembled WGS sequence"/>
</dbReference>
<dbReference type="AlphaFoldDB" id="D4F7A3"/>
<dbReference type="InterPro" id="IPR020368">
    <property type="entry name" value="Uncharacterised_YbjM"/>
</dbReference>
<feature type="transmembrane region" description="Helical" evidence="1">
    <location>
        <begin position="23"/>
        <end position="44"/>
    </location>
</feature>
<gene>
    <name evidence="2" type="ORF">EDWATA_02637</name>
</gene>
<keyword evidence="1" id="KW-0472">Membrane</keyword>
<reference evidence="2 3" key="1">
    <citation type="submission" date="2010-02" db="EMBL/GenBank/DDBJ databases">
        <authorList>
            <person name="Weinstock G."/>
            <person name="Sodergren E."/>
            <person name="Clifton S."/>
            <person name="Fulton L."/>
            <person name="Fulton B."/>
            <person name="Courtney L."/>
            <person name="Fronick C."/>
            <person name="Harrison M."/>
            <person name="Strong C."/>
            <person name="Farmer C."/>
            <person name="Delahaunty K."/>
            <person name="Markovic C."/>
            <person name="Hall O."/>
            <person name="Minx P."/>
            <person name="Tomlinson C."/>
            <person name="Mitreva M."/>
            <person name="Nelson J."/>
            <person name="Hou S."/>
            <person name="Wollam A."/>
            <person name="Pepin K.H."/>
            <person name="Johnson M."/>
            <person name="Bhonagiri V."/>
            <person name="Zhang X."/>
            <person name="Suruliraj S."/>
            <person name="Warren W."/>
            <person name="Chinwalla A."/>
            <person name="Mardis E.R."/>
            <person name="Wilson R.K."/>
        </authorList>
    </citation>
    <scope>NUCLEOTIDE SEQUENCE [LARGE SCALE GENOMIC DNA]</scope>
    <source>
        <strain evidence="2 3">ATCC 23685</strain>
    </source>
</reference>
<proteinExistence type="predicted"/>
<protein>
    <recommendedName>
        <fullName evidence="4">Inner membrane protein YbjM</fullName>
    </recommendedName>
</protein>
<feature type="transmembrane region" description="Helical" evidence="1">
    <location>
        <begin position="56"/>
        <end position="75"/>
    </location>
</feature>
<evidence type="ECO:0000313" key="2">
    <source>
        <dbReference type="EMBL" id="EFE22356.1"/>
    </source>
</evidence>
<accession>D4F7A3</accession>
<evidence type="ECO:0000313" key="3">
    <source>
        <dbReference type="Proteomes" id="UP000003692"/>
    </source>
</evidence>
<keyword evidence="1" id="KW-1133">Transmembrane helix</keyword>
<dbReference type="HOGENOM" id="CLU_140365_0_0_6"/>
<keyword evidence="1" id="KW-0812">Transmembrane</keyword>
<dbReference type="Pfam" id="PF11045">
    <property type="entry name" value="YbjM"/>
    <property type="match status" value="1"/>
</dbReference>
<name>D4F7A3_EDWTA</name>
<dbReference type="GO" id="GO:0016020">
    <property type="term" value="C:membrane"/>
    <property type="evidence" value="ECO:0007669"/>
    <property type="project" value="InterPro"/>
</dbReference>
<comment type="caution">
    <text evidence="2">The sequence shown here is derived from an EMBL/GenBank/DDBJ whole genome shotgun (WGS) entry which is preliminary data.</text>
</comment>
<organism evidence="2 3">
    <name type="scientific">Edwardsiella tarda ATCC 23685</name>
    <dbReference type="NCBI Taxonomy" id="500638"/>
    <lineage>
        <taxon>Bacteria</taxon>
        <taxon>Pseudomonadati</taxon>
        <taxon>Pseudomonadota</taxon>
        <taxon>Gammaproteobacteria</taxon>
        <taxon>Enterobacterales</taxon>
        <taxon>Hafniaceae</taxon>
        <taxon>Edwardsiella</taxon>
    </lineage>
</organism>
<evidence type="ECO:0000256" key="1">
    <source>
        <dbReference type="SAM" id="Phobius"/>
    </source>
</evidence>
<feature type="transmembrane region" description="Helical" evidence="1">
    <location>
        <begin position="82"/>
        <end position="102"/>
    </location>
</feature>
<dbReference type="EMBL" id="ADGK01000227">
    <property type="protein sequence ID" value="EFE22356.1"/>
    <property type="molecule type" value="Genomic_DNA"/>
</dbReference>